<reference evidence="3 4" key="2">
    <citation type="submission" date="2020-02" db="EMBL/GenBank/DDBJ databases">
        <title>The new genus of Enterobacteriales.</title>
        <authorList>
            <person name="Kim I.S."/>
        </authorList>
    </citation>
    <scope>NUCLEOTIDE SEQUENCE [LARGE SCALE GENOMIC DNA]</scope>
    <source>
        <strain evidence="3 4">SAP-6</strain>
    </source>
</reference>
<dbReference type="GO" id="GO:0015288">
    <property type="term" value="F:porin activity"/>
    <property type="evidence" value="ECO:0007669"/>
    <property type="project" value="InterPro"/>
</dbReference>
<dbReference type="Proteomes" id="UP000461443">
    <property type="component" value="Unassembled WGS sequence"/>
</dbReference>
<reference evidence="3 4" key="1">
    <citation type="submission" date="2019-12" db="EMBL/GenBank/DDBJ databases">
        <authorList>
            <person name="Lee S.D."/>
        </authorList>
    </citation>
    <scope>NUCLEOTIDE SEQUENCE [LARGE SCALE GENOMIC DNA]</scope>
    <source>
        <strain evidence="3 4">SAP-6</strain>
    </source>
</reference>
<name>A0A845SEB6_9GAMM</name>
<evidence type="ECO:0000313" key="4">
    <source>
        <dbReference type="Proteomes" id="UP000461443"/>
    </source>
</evidence>
<organism evidence="3 4">
    <name type="scientific">Acerihabitans arboris</name>
    <dbReference type="NCBI Taxonomy" id="2691583"/>
    <lineage>
        <taxon>Bacteria</taxon>
        <taxon>Pseudomonadati</taxon>
        <taxon>Pseudomonadota</taxon>
        <taxon>Gammaproteobacteria</taxon>
        <taxon>Enterobacterales</taxon>
        <taxon>Pectobacteriaceae</taxon>
        <taxon>Acerihabitans</taxon>
    </lineage>
</organism>
<comment type="caution">
    <text evidence="3">The sequence shown here is derived from an EMBL/GenBank/DDBJ whole genome shotgun (WGS) entry which is preliminary data.</text>
</comment>
<evidence type="ECO:0000256" key="1">
    <source>
        <dbReference type="ARBA" id="ARBA00008769"/>
    </source>
</evidence>
<dbReference type="EMBL" id="WUBS01000007">
    <property type="protein sequence ID" value="NDL63273.1"/>
    <property type="molecule type" value="Genomic_DNA"/>
</dbReference>
<evidence type="ECO:0000313" key="3">
    <source>
        <dbReference type="EMBL" id="NDL63273.1"/>
    </source>
</evidence>
<protein>
    <submittedName>
        <fullName evidence="3">Uncharacterized protein</fullName>
    </submittedName>
</protein>
<comment type="similarity">
    <text evidence="1 2">Belongs to the OprB family.</text>
</comment>
<dbReference type="GO" id="GO:0008643">
    <property type="term" value="P:carbohydrate transport"/>
    <property type="evidence" value="ECO:0007669"/>
    <property type="project" value="InterPro"/>
</dbReference>
<dbReference type="InterPro" id="IPR007049">
    <property type="entry name" value="Carb-sel_porin_OprB"/>
</dbReference>
<accession>A0A845SEB6</accession>
<dbReference type="InterPro" id="IPR038673">
    <property type="entry name" value="OprB_sf"/>
</dbReference>
<evidence type="ECO:0000256" key="2">
    <source>
        <dbReference type="RuleBase" id="RU363072"/>
    </source>
</evidence>
<dbReference type="GO" id="GO:0016020">
    <property type="term" value="C:membrane"/>
    <property type="evidence" value="ECO:0007669"/>
    <property type="project" value="InterPro"/>
</dbReference>
<dbReference type="Pfam" id="PF04966">
    <property type="entry name" value="OprB"/>
    <property type="match status" value="1"/>
</dbReference>
<gene>
    <name evidence="3" type="ORF">GRH90_11000</name>
</gene>
<dbReference type="Gene3D" id="2.40.160.180">
    <property type="entry name" value="Carbohydrate-selective porin OprB"/>
    <property type="match status" value="1"/>
</dbReference>
<proteinExistence type="inferred from homology"/>
<dbReference type="AlphaFoldDB" id="A0A845SEB6"/>
<keyword evidence="4" id="KW-1185">Reference proteome</keyword>
<sequence>MGGKKTFWRRDDGIAGAANPTALSAYASFAQTIDKDVSNGLASQGYAGLIISSPWQSRPFDSYGLNVGWGRLTRDEQRLETQAYTASGGTGDYRAKRNEYSLSLDANIMLTDGVILSGYVIRTFNANTWMNPYAWSAPRDGLAFGLFATLLIDDMLGLSGHPAR</sequence>